<name>A0A2H5PZS0_CITUN</name>
<reference evidence="1 2" key="1">
    <citation type="journal article" date="2017" name="Front. Genet.">
        <title>Draft sequencing of the heterozygous diploid genome of Satsuma (Citrus unshiu Marc.) using a hybrid assembly approach.</title>
        <authorList>
            <person name="Shimizu T."/>
            <person name="Tanizawa Y."/>
            <person name="Mochizuki T."/>
            <person name="Nagasaki H."/>
            <person name="Yoshioka T."/>
            <person name="Toyoda A."/>
            <person name="Fujiyama A."/>
            <person name="Kaminuma E."/>
            <person name="Nakamura Y."/>
        </authorList>
    </citation>
    <scope>NUCLEOTIDE SEQUENCE [LARGE SCALE GENOMIC DNA]</scope>
    <source>
        <strain evidence="2">cv. Miyagawa wase</strain>
    </source>
</reference>
<dbReference type="EMBL" id="BDQV01000170">
    <property type="protein sequence ID" value="GAY57832.1"/>
    <property type="molecule type" value="Genomic_DNA"/>
</dbReference>
<keyword evidence="2" id="KW-1185">Reference proteome</keyword>
<proteinExistence type="predicted"/>
<evidence type="ECO:0000313" key="1">
    <source>
        <dbReference type="EMBL" id="GAY57832.1"/>
    </source>
</evidence>
<sequence>MDGPNLITRRKLWAFIDISQNLWVLREIIPAIFSSSESEPLGNKVFVFASRWSIHSCKEAFQSDSHPFLVINITRAEERLRVSQLQLPLSISQPQQQVCRFKSHSDT</sequence>
<dbReference type="AlphaFoldDB" id="A0A2H5PZS0"/>
<accession>A0A2H5PZS0</accession>
<organism evidence="1 2">
    <name type="scientific">Citrus unshiu</name>
    <name type="common">Satsuma mandarin</name>
    <name type="synonym">Citrus nobilis var. unshiu</name>
    <dbReference type="NCBI Taxonomy" id="55188"/>
    <lineage>
        <taxon>Eukaryota</taxon>
        <taxon>Viridiplantae</taxon>
        <taxon>Streptophyta</taxon>
        <taxon>Embryophyta</taxon>
        <taxon>Tracheophyta</taxon>
        <taxon>Spermatophyta</taxon>
        <taxon>Magnoliopsida</taxon>
        <taxon>eudicotyledons</taxon>
        <taxon>Gunneridae</taxon>
        <taxon>Pentapetalae</taxon>
        <taxon>rosids</taxon>
        <taxon>malvids</taxon>
        <taxon>Sapindales</taxon>
        <taxon>Rutaceae</taxon>
        <taxon>Aurantioideae</taxon>
        <taxon>Citrus</taxon>
    </lineage>
</organism>
<comment type="caution">
    <text evidence="1">The sequence shown here is derived from an EMBL/GenBank/DDBJ whole genome shotgun (WGS) entry which is preliminary data.</text>
</comment>
<dbReference type="Proteomes" id="UP000236630">
    <property type="component" value="Unassembled WGS sequence"/>
</dbReference>
<evidence type="ECO:0000313" key="2">
    <source>
        <dbReference type="Proteomes" id="UP000236630"/>
    </source>
</evidence>
<gene>
    <name evidence="1" type="ORF">CUMW_182490</name>
</gene>
<protein>
    <submittedName>
        <fullName evidence="1">Uncharacterized protein</fullName>
    </submittedName>
</protein>